<feature type="chain" id="PRO_5009108330" evidence="1">
    <location>
        <begin position="30"/>
        <end position="86"/>
    </location>
</feature>
<evidence type="ECO:0000313" key="2">
    <source>
        <dbReference type="EMBL" id="AOU98161.1"/>
    </source>
</evidence>
<reference evidence="4" key="1">
    <citation type="submission" date="2016-09" db="EMBL/GenBank/DDBJ databases">
        <title>Acidihalobacter prosperus F5.</title>
        <authorList>
            <person name="Khaleque H.N."/>
            <person name="Ramsay J.P."/>
            <person name="Kaksonen A.H."/>
            <person name="Boxall N.J."/>
            <person name="Watkin E.L.J."/>
        </authorList>
    </citation>
    <scope>NUCLEOTIDE SEQUENCE [LARGE SCALE GENOMIC DNA]</scope>
    <source>
        <strain evidence="4">F5</strain>
    </source>
</reference>
<dbReference type="InterPro" id="IPR018740">
    <property type="entry name" value="DUF2282_membr"/>
</dbReference>
<feature type="signal peptide" evidence="1">
    <location>
        <begin position="1"/>
        <end position="29"/>
    </location>
</feature>
<proteinExistence type="predicted"/>
<dbReference type="EMBL" id="CP017415">
    <property type="protein sequence ID" value="AOU98161.1"/>
    <property type="molecule type" value="Genomic_DNA"/>
</dbReference>
<organism evidence="2 4">
    <name type="scientific">Acidihalobacter yilgarnensis</name>
    <dbReference type="NCBI Taxonomy" id="2819280"/>
    <lineage>
        <taxon>Bacteria</taxon>
        <taxon>Pseudomonadati</taxon>
        <taxon>Pseudomonadota</taxon>
        <taxon>Gammaproteobacteria</taxon>
        <taxon>Chromatiales</taxon>
        <taxon>Ectothiorhodospiraceae</taxon>
        <taxon>Acidihalobacter</taxon>
    </lineage>
</organism>
<reference evidence="2" key="2">
    <citation type="journal article" date="2020" name="Int. J. Syst. Evol. Microbiol.">
        <title>Genome-based classification of Acidihalobacter prosperus F5 (=DSM 105917=JCM 32255) as Acidihalobacter yilgarnensis sp. nov.</title>
        <authorList>
            <person name="Khaleque H.N."/>
            <person name="Gonzalez C."/>
            <person name="Johnson D.B."/>
            <person name="Kaksonen A.H."/>
            <person name="Holmes D.S."/>
            <person name="Watkin E.L.J."/>
        </authorList>
    </citation>
    <scope>NUCLEOTIDE SEQUENCE</scope>
    <source>
        <strain evidence="2">F5</strain>
    </source>
</reference>
<dbReference type="RefSeq" id="WP_070078536.1">
    <property type="nucleotide sequence ID" value="NZ_CP017415.1"/>
</dbReference>
<dbReference type="EMBL" id="CP017415">
    <property type="protein sequence ID" value="AOU98171.1"/>
    <property type="molecule type" value="Genomic_DNA"/>
</dbReference>
<dbReference type="KEGG" id="aprs:BI364_09510"/>
<evidence type="ECO:0000256" key="1">
    <source>
        <dbReference type="SAM" id="SignalP"/>
    </source>
</evidence>
<keyword evidence="1" id="KW-0732">Signal</keyword>
<sequence>MNKSKRKLTYALAAMLTLGVGGMTTTVYAAPAMEKCYGISKAHHNDCATATNSCAGTTTVDRDPHAFIAVPVGVCQKISGGNLDKP</sequence>
<evidence type="ECO:0000313" key="4">
    <source>
        <dbReference type="Proteomes" id="UP000095401"/>
    </source>
</evidence>
<keyword evidence="4" id="KW-1185">Reference proteome</keyword>
<dbReference type="KEGG" id="aprs:BI364_09570"/>
<accession>A0A1D8IP04</accession>
<gene>
    <name evidence="2" type="ORF">BI364_09510</name>
    <name evidence="3" type="ORF">BI364_09570</name>
</gene>
<evidence type="ECO:0000313" key="3">
    <source>
        <dbReference type="EMBL" id="AOU98171.1"/>
    </source>
</evidence>
<protein>
    <submittedName>
        <fullName evidence="2">Uncharacterized protein</fullName>
    </submittedName>
</protein>
<dbReference type="Pfam" id="PF10048">
    <property type="entry name" value="DUF2282"/>
    <property type="match status" value="1"/>
</dbReference>
<name>A0A1D8IP04_9GAMM</name>
<dbReference type="AlphaFoldDB" id="A0A1D8IP04"/>
<dbReference type="Proteomes" id="UP000095401">
    <property type="component" value="Chromosome"/>
</dbReference>